<evidence type="ECO:0000256" key="7">
    <source>
        <dbReference type="ARBA" id="ARBA00023002"/>
    </source>
</evidence>
<dbReference type="NCBIfam" id="NF005559">
    <property type="entry name" value="PRK07231.1"/>
    <property type="match status" value="1"/>
</dbReference>
<keyword evidence="6 11" id="KW-0521">NADP</keyword>
<dbReference type="SUPFAM" id="SSF51735">
    <property type="entry name" value="NAD(P)-binding Rossmann-fold domains"/>
    <property type="match status" value="1"/>
</dbReference>
<feature type="active site" description="Proton acceptor" evidence="10">
    <location>
        <position position="153"/>
    </location>
</feature>
<evidence type="ECO:0000256" key="2">
    <source>
        <dbReference type="ARBA" id="ARBA00006484"/>
    </source>
</evidence>
<evidence type="ECO:0000256" key="1">
    <source>
        <dbReference type="ARBA" id="ARBA00005194"/>
    </source>
</evidence>
<evidence type="ECO:0000256" key="8">
    <source>
        <dbReference type="ARBA" id="ARBA00023098"/>
    </source>
</evidence>
<dbReference type="GO" id="GO:0030497">
    <property type="term" value="P:fatty acid elongation"/>
    <property type="evidence" value="ECO:0007669"/>
    <property type="project" value="UniProtKB-ARBA"/>
</dbReference>
<comment type="similarity">
    <text evidence="2 12">Belongs to the short-chain dehydrogenases/reductases (SDR) family.</text>
</comment>
<dbReference type="InterPro" id="IPR020904">
    <property type="entry name" value="Sc_DH/Rdtase_CS"/>
</dbReference>
<gene>
    <name evidence="14" type="primary">fabG</name>
    <name evidence="14" type="ORF">CPBP_00676</name>
</gene>
<dbReference type="InterPro" id="IPR057326">
    <property type="entry name" value="KR_dom"/>
</dbReference>
<feature type="binding site" evidence="11">
    <location>
        <position position="38"/>
    </location>
    <ligand>
        <name>NADP(+)</name>
        <dbReference type="ChEBI" id="CHEBI:58349"/>
    </ligand>
</feature>
<dbReference type="FunFam" id="3.40.50.720:FF:000037">
    <property type="entry name" value="3-oxoacyl-[acyl-carrier-protein] reductase FabG"/>
    <property type="match status" value="1"/>
</dbReference>
<dbReference type="PANTHER" id="PTHR42879:SF2">
    <property type="entry name" value="3-OXOACYL-[ACYL-CARRIER-PROTEIN] REDUCTASE FABG"/>
    <property type="match status" value="1"/>
</dbReference>
<comment type="function">
    <text evidence="12">Catalyzes the NADPH-dependent reduction of beta-ketoacyl-ACP substrates to beta-hydroxyacyl-ACP products, the first reductive step in the elongation cycle of fatty acid biosynthesis.</text>
</comment>
<dbReference type="RefSeq" id="WP_350331463.1">
    <property type="nucleotide sequence ID" value="NZ_CP054719.1"/>
</dbReference>
<dbReference type="PRINTS" id="PR00081">
    <property type="entry name" value="GDHRDH"/>
</dbReference>
<comment type="subunit">
    <text evidence="12">Homotetramer.</text>
</comment>
<dbReference type="PROSITE" id="PS00061">
    <property type="entry name" value="ADH_SHORT"/>
    <property type="match status" value="1"/>
</dbReference>
<dbReference type="InterPro" id="IPR036291">
    <property type="entry name" value="NAD(P)-bd_dom_sf"/>
</dbReference>
<sequence length="246" mass="26077">MFRLDGKKALVTGATGGIGKAICHFLINQGAFVVMSGTTLSKLEALQAELPQGQTAIMPCDLSDADSVNALFDRAEHDHEQIDILVNNAGITKDGLAMRMKDDDWEQVLSVNLSSAFRLCRAAVKAMMKRRYGRIVNISSVVGAMGNPGQVNYVASKAGLIGLTKSLAAEVASRSVTVNAVAPGFIQTAMTDALNDQQKERILSGIPMSKMGQPEDIASAVAFLASDEASYITGHTLHVNGGMYMG</sequence>
<evidence type="ECO:0000256" key="10">
    <source>
        <dbReference type="PIRSR" id="PIRSR611284-1"/>
    </source>
</evidence>
<evidence type="ECO:0000256" key="9">
    <source>
        <dbReference type="ARBA" id="ARBA00023160"/>
    </source>
</evidence>
<keyword evidence="15" id="KW-1185">Reference proteome</keyword>
<keyword evidence="7 12" id="KW-0560">Oxidoreductase</keyword>
<dbReference type="CDD" id="cd05333">
    <property type="entry name" value="BKR_SDR_c"/>
    <property type="match status" value="1"/>
</dbReference>
<keyword evidence="4 12" id="KW-0444">Lipid biosynthesis</keyword>
<proteinExistence type="inferred from homology"/>
<dbReference type="Gene3D" id="3.40.50.720">
    <property type="entry name" value="NAD(P)-binding Rossmann-like Domain"/>
    <property type="match status" value="1"/>
</dbReference>
<evidence type="ECO:0000256" key="4">
    <source>
        <dbReference type="ARBA" id="ARBA00022516"/>
    </source>
</evidence>
<dbReference type="InterPro" id="IPR002347">
    <property type="entry name" value="SDR_fam"/>
</dbReference>
<reference evidence="14 15" key="1">
    <citation type="submission" date="2020-06" db="EMBL/GenBank/DDBJ databases">
        <title>The endosymbiont of the kinetoplastid Bodo saltans is a Paracaedibacter-like alpha-proteobacterium possessing a putative toxin-antitoxin system.</title>
        <authorList>
            <person name="Midha S."/>
            <person name="Rigden D.J."/>
            <person name="Siozios S."/>
            <person name="Hurst G.D.D."/>
            <person name="Jackson A.P."/>
        </authorList>
    </citation>
    <scope>NUCLEOTIDE SEQUENCE [LARGE SCALE GENOMIC DNA]</scope>
    <source>
        <strain evidence="14">Lake Konstanz</strain>
    </source>
</reference>
<feature type="binding site" evidence="11">
    <location>
        <position position="186"/>
    </location>
    <ligand>
        <name>NADP(+)</name>
        <dbReference type="ChEBI" id="CHEBI:58349"/>
    </ligand>
</feature>
<dbReference type="Proteomes" id="UP000594001">
    <property type="component" value="Chromosome"/>
</dbReference>
<feature type="domain" description="Ketoreductase" evidence="13">
    <location>
        <begin position="7"/>
        <end position="184"/>
    </location>
</feature>
<evidence type="ECO:0000256" key="6">
    <source>
        <dbReference type="ARBA" id="ARBA00022857"/>
    </source>
</evidence>
<evidence type="ECO:0000313" key="14">
    <source>
        <dbReference type="EMBL" id="QOL19905.1"/>
    </source>
</evidence>
<dbReference type="UniPathway" id="UPA00094"/>
<dbReference type="NCBIfam" id="NF004197">
    <property type="entry name" value="PRK05653.1-1"/>
    <property type="match status" value="1"/>
</dbReference>
<evidence type="ECO:0000256" key="5">
    <source>
        <dbReference type="ARBA" id="ARBA00022832"/>
    </source>
</evidence>
<dbReference type="GO" id="GO:0004316">
    <property type="term" value="F:3-oxoacyl-[acyl-carrier-protein] reductase (NADPH) activity"/>
    <property type="evidence" value="ECO:0007669"/>
    <property type="project" value="UniProtKB-UniRule"/>
</dbReference>
<keyword evidence="9 12" id="KW-0275">Fatty acid biosynthesis</keyword>
<evidence type="ECO:0000256" key="11">
    <source>
        <dbReference type="PIRSR" id="PIRSR611284-2"/>
    </source>
</evidence>
<comment type="pathway">
    <text evidence="1 12">Lipid metabolism; fatty acid biosynthesis.</text>
</comment>
<dbReference type="PANTHER" id="PTHR42879">
    <property type="entry name" value="3-OXOACYL-(ACYL-CARRIER-PROTEIN) REDUCTASE"/>
    <property type="match status" value="1"/>
</dbReference>
<dbReference type="InterPro" id="IPR050259">
    <property type="entry name" value="SDR"/>
</dbReference>
<dbReference type="Pfam" id="PF13561">
    <property type="entry name" value="adh_short_C2"/>
    <property type="match status" value="1"/>
</dbReference>
<dbReference type="EMBL" id="CP054719">
    <property type="protein sequence ID" value="QOL19905.1"/>
    <property type="molecule type" value="Genomic_DNA"/>
</dbReference>
<dbReference type="NCBIfam" id="TIGR01830">
    <property type="entry name" value="3oxo_ACP_reduc"/>
    <property type="match status" value="1"/>
</dbReference>
<protein>
    <recommendedName>
        <fullName evidence="3 12">3-oxoacyl-[acyl-carrier-protein] reductase</fullName>
        <ecNumber evidence="3 12">1.1.1.100</ecNumber>
    </recommendedName>
</protein>
<accession>A0A7L9RU07</accession>
<feature type="binding site" evidence="11">
    <location>
        <position position="88"/>
    </location>
    <ligand>
        <name>NADP(+)</name>
        <dbReference type="ChEBI" id="CHEBI:58349"/>
    </ligand>
</feature>
<evidence type="ECO:0000259" key="13">
    <source>
        <dbReference type="SMART" id="SM00822"/>
    </source>
</evidence>
<evidence type="ECO:0000256" key="3">
    <source>
        <dbReference type="ARBA" id="ARBA00012948"/>
    </source>
</evidence>
<dbReference type="SMART" id="SM00822">
    <property type="entry name" value="PKS_KR"/>
    <property type="match status" value="1"/>
</dbReference>
<dbReference type="NCBIfam" id="NF009464">
    <property type="entry name" value="PRK12824.1"/>
    <property type="match status" value="1"/>
</dbReference>
<dbReference type="KEGG" id="pbal:CPBP_00676"/>
<dbReference type="EC" id="1.1.1.100" evidence="3 12"/>
<keyword evidence="8 12" id="KW-0443">Lipid metabolism</keyword>
<evidence type="ECO:0000256" key="12">
    <source>
        <dbReference type="RuleBase" id="RU366074"/>
    </source>
</evidence>
<organism evidence="14 15">
    <name type="scientific">Candidatus Bodocaedibacter vickermanii</name>
    <dbReference type="NCBI Taxonomy" id="2741701"/>
    <lineage>
        <taxon>Bacteria</taxon>
        <taxon>Pseudomonadati</taxon>
        <taxon>Pseudomonadota</taxon>
        <taxon>Alphaproteobacteria</taxon>
        <taxon>Holosporales</taxon>
        <taxon>Candidatus Paracaedibacteraceae</taxon>
        <taxon>Candidatus Bodocaedibacter</taxon>
    </lineage>
</organism>
<comment type="catalytic activity">
    <reaction evidence="12">
        <text>a (3R)-hydroxyacyl-[ACP] + NADP(+) = a 3-oxoacyl-[ACP] + NADPH + H(+)</text>
        <dbReference type="Rhea" id="RHEA:17397"/>
        <dbReference type="Rhea" id="RHEA-COMP:9916"/>
        <dbReference type="Rhea" id="RHEA-COMP:9945"/>
        <dbReference type="ChEBI" id="CHEBI:15378"/>
        <dbReference type="ChEBI" id="CHEBI:57783"/>
        <dbReference type="ChEBI" id="CHEBI:58349"/>
        <dbReference type="ChEBI" id="CHEBI:78776"/>
        <dbReference type="ChEBI" id="CHEBI:78827"/>
        <dbReference type="EC" id="1.1.1.100"/>
    </reaction>
</comment>
<evidence type="ECO:0000313" key="15">
    <source>
        <dbReference type="Proteomes" id="UP000594001"/>
    </source>
</evidence>
<dbReference type="AlphaFoldDB" id="A0A7L9RU07"/>
<name>A0A7L9RU07_9PROT</name>
<dbReference type="InterPro" id="IPR011284">
    <property type="entry name" value="3oxo_ACP_reduc"/>
</dbReference>
<dbReference type="GO" id="GO:0051287">
    <property type="term" value="F:NAD binding"/>
    <property type="evidence" value="ECO:0007669"/>
    <property type="project" value="UniProtKB-UniRule"/>
</dbReference>
<feature type="binding site" evidence="11">
    <location>
        <begin position="153"/>
        <end position="157"/>
    </location>
    <ligand>
        <name>NADP(+)</name>
        <dbReference type="ChEBI" id="CHEBI:58349"/>
    </ligand>
</feature>
<dbReference type="NCBIfam" id="NF009466">
    <property type="entry name" value="PRK12826.1-2"/>
    <property type="match status" value="1"/>
</dbReference>
<dbReference type="NCBIfam" id="NF004199">
    <property type="entry name" value="PRK05653.1-4"/>
    <property type="match status" value="1"/>
</dbReference>
<dbReference type="PRINTS" id="PR00080">
    <property type="entry name" value="SDRFAMILY"/>
</dbReference>
<keyword evidence="5 12" id="KW-0276">Fatty acid metabolism</keyword>